<keyword evidence="6" id="KW-0597">Phosphoprotein</keyword>
<dbReference type="InterPro" id="IPR036097">
    <property type="entry name" value="HisK_dim/P_sf"/>
</dbReference>
<dbReference type="GO" id="GO:0005886">
    <property type="term" value="C:plasma membrane"/>
    <property type="evidence" value="ECO:0007669"/>
    <property type="project" value="UniProtKB-SubCell"/>
</dbReference>
<dbReference type="Proteomes" id="UP000264883">
    <property type="component" value="Chromosome"/>
</dbReference>
<evidence type="ECO:0000256" key="16">
    <source>
        <dbReference type="SAM" id="Phobius"/>
    </source>
</evidence>
<dbReference type="Gene3D" id="3.30.565.10">
    <property type="entry name" value="Histidine kinase-like ATPase, C-terminal domain"/>
    <property type="match status" value="1"/>
</dbReference>
<dbReference type="GO" id="GO:0000155">
    <property type="term" value="F:phosphorelay sensor kinase activity"/>
    <property type="evidence" value="ECO:0007669"/>
    <property type="project" value="InterPro"/>
</dbReference>
<dbReference type="PROSITE" id="PS50109">
    <property type="entry name" value="HIS_KIN"/>
    <property type="match status" value="1"/>
</dbReference>
<keyword evidence="15" id="KW-0175">Coiled coil</keyword>
<dbReference type="InterPro" id="IPR003661">
    <property type="entry name" value="HisK_dim/P_dom"/>
</dbReference>
<organism evidence="19 20">
    <name type="scientific">Clostridium isatidis</name>
    <dbReference type="NCBI Taxonomy" id="182773"/>
    <lineage>
        <taxon>Bacteria</taxon>
        <taxon>Bacillati</taxon>
        <taxon>Bacillota</taxon>
        <taxon>Clostridia</taxon>
        <taxon>Eubacteriales</taxon>
        <taxon>Clostridiaceae</taxon>
        <taxon>Clostridium</taxon>
    </lineage>
</organism>
<evidence type="ECO:0000256" key="9">
    <source>
        <dbReference type="ARBA" id="ARBA00022741"/>
    </source>
</evidence>
<proteinExistence type="predicted"/>
<dbReference type="CDD" id="cd06225">
    <property type="entry name" value="HAMP"/>
    <property type="match status" value="1"/>
</dbReference>
<comment type="subcellular location">
    <subcellularLocation>
        <location evidence="3">Cell membrane</location>
    </subcellularLocation>
    <subcellularLocation>
        <location evidence="2">Membrane</location>
        <topology evidence="2">Multi-pass membrane protein</topology>
    </subcellularLocation>
</comment>
<dbReference type="SUPFAM" id="SSF158472">
    <property type="entry name" value="HAMP domain-like"/>
    <property type="match status" value="1"/>
</dbReference>
<dbReference type="PANTHER" id="PTHR45528:SF8">
    <property type="entry name" value="HISTIDINE KINASE"/>
    <property type="match status" value="1"/>
</dbReference>
<evidence type="ECO:0000256" key="6">
    <source>
        <dbReference type="ARBA" id="ARBA00022553"/>
    </source>
</evidence>
<dbReference type="PROSITE" id="PS50885">
    <property type="entry name" value="HAMP"/>
    <property type="match status" value="1"/>
</dbReference>
<feature type="domain" description="HAMP" evidence="18">
    <location>
        <begin position="208"/>
        <end position="260"/>
    </location>
</feature>
<dbReference type="InterPro" id="IPR050398">
    <property type="entry name" value="HssS/ArlS-like"/>
</dbReference>
<dbReference type="PRINTS" id="PR00344">
    <property type="entry name" value="BCTRLSENSOR"/>
</dbReference>
<keyword evidence="10 19" id="KW-0418">Kinase</keyword>
<dbReference type="FunFam" id="1.10.287.130:FF:000008">
    <property type="entry name" value="Two-component sensor histidine kinase"/>
    <property type="match status" value="1"/>
</dbReference>
<evidence type="ECO:0000256" key="5">
    <source>
        <dbReference type="ARBA" id="ARBA00022475"/>
    </source>
</evidence>
<evidence type="ECO:0000256" key="12">
    <source>
        <dbReference type="ARBA" id="ARBA00022989"/>
    </source>
</evidence>
<dbReference type="EMBL" id="CP016786">
    <property type="protein sequence ID" value="ASW44491.1"/>
    <property type="molecule type" value="Genomic_DNA"/>
</dbReference>
<evidence type="ECO:0000256" key="3">
    <source>
        <dbReference type="ARBA" id="ARBA00004236"/>
    </source>
</evidence>
<evidence type="ECO:0000256" key="11">
    <source>
        <dbReference type="ARBA" id="ARBA00022840"/>
    </source>
</evidence>
<evidence type="ECO:0000256" key="14">
    <source>
        <dbReference type="ARBA" id="ARBA00023136"/>
    </source>
</evidence>
<protein>
    <recommendedName>
        <fullName evidence="4">histidine kinase</fullName>
        <ecNumber evidence="4">2.7.13.3</ecNumber>
    </recommendedName>
</protein>
<dbReference type="EC" id="2.7.13.3" evidence="4"/>
<dbReference type="SMART" id="SM00388">
    <property type="entry name" value="HisKA"/>
    <property type="match status" value="1"/>
</dbReference>
<dbReference type="CDD" id="cd00082">
    <property type="entry name" value="HisKA"/>
    <property type="match status" value="1"/>
</dbReference>
<dbReference type="SUPFAM" id="SSF55874">
    <property type="entry name" value="ATPase domain of HSP90 chaperone/DNA topoisomerase II/histidine kinase"/>
    <property type="match status" value="1"/>
</dbReference>
<keyword evidence="11" id="KW-0067">ATP-binding</keyword>
<evidence type="ECO:0000256" key="4">
    <source>
        <dbReference type="ARBA" id="ARBA00012438"/>
    </source>
</evidence>
<dbReference type="SMART" id="SM00387">
    <property type="entry name" value="HATPase_c"/>
    <property type="match status" value="1"/>
</dbReference>
<dbReference type="Pfam" id="PF00672">
    <property type="entry name" value="HAMP"/>
    <property type="match status" value="1"/>
</dbReference>
<dbReference type="Pfam" id="PF02518">
    <property type="entry name" value="HATPase_c"/>
    <property type="match status" value="1"/>
</dbReference>
<dbReference type="InterPro" id="IPR036890">
    <property type="entry name" value="HATPase_C_sf"/>
</dbReference>
<feature type="coiled-coil region" evidence="15">
    <location>
        <begin position="234"/>
        <end position="271"/>
    </location>
</feature>
<comment type="catalytic activity">
    <reaction evidence="1">
        <text>ATP + protein L-histidine = ADP + protein N-phospho-L-histidine.</text>
        <dbReference type="EC" id="2.7.13.3"/>
    </reaction>
</comment>
<dbReference type="FunFam" id="3.30.565.10:FF:000006">
    <property type="entry name" value="Sensor histidine kinase WalK"/>
    <property type="match status" value="1"/>
</dbReference>
<dbReference type="InterPro" id="IPR004358">
    <property type="entry name" value="Sig_transdc_His_kin-like_C"/>
</dbReference>
<evidence type="ECO:0000256" key="10">
    <source>
        <dbReference type="ARBA" id="ARBA00022777"/>
    </source>
</evidence>
<dbReference type="GO" id="GO:0005524">
    <property type="term" value="F:ATP binding"/>
    <property type="evidence" value="ECO:0007669"/>
    <property type="project" value="UniProtKB-KW"/>
</dbReference>
<keyword evidence="5" id="KW-1003">Cell membrane</keyword>
<evidence type="ECO:0000256" key="8">
    <source>
        <dbReference type="ARBA" id="ARBA00022692"/>
    </source>
</evidence>
<evidence type="ECO:0000256" key="15">
    <source>
        <dbReference type="SAM" id="Coils"/>
    </source>
</evidence>
<accession>A0A343JG33</accession>
<feature type="domain" description="Histidine kinase" evidence="17">
    <location>
        <begin position="275"/>
        <end position="492"/>
    </location>
</feature>
<evidence type="ECO:0000313" key="19">
    <source>
        <dbReference type="EMBL" id="ASW44491.1"/>
    </source>
</evidence>
<keyword evidence="8 16" id="KW-0812">Transmembrane</keyword>
<keyword evidence="7" id="KW-0808">Transferase</keyword>
<evidence type="ECO:0000256" key="7">
    <source>
        <dbReference type="ARBA" id="ARBA00022679"/>
    </source>
</evidence>
<name>A0A343JG33_9CLOT</name>
<feature type="transmembrane region" description="Helical" evidence="16">
    <location>
        <begin position="189"/>
        <end position="206"/>
    </location>
</feature>
<sequence>MSKKFFNSPLGLRLRNIILLIYSKIEESIRFELVVVFGICFLISSIFYSFANRMLAKDETISNIEYNIEEIRQNALYLSQRLNGDFDEEIKSIEEKDKIFSILNEYNNGNTKIYITDLDGTIKFKVNGDVHDKIDIYSVINKVNKQEDYSSEKVFLYPLKIGEDRLYLFYYEIPTPYITYEYYVNTNSFLALFLSVIIFIAIFIIITNKKMKYIEEIESGLRIISSGDLSYRIETKGKDEIKNLAENINNMAEEVQRRIEAERRSERTKNELITNVSHDLRTPLTSIMGYIGLIKEGKYENEKVMKDYLNIAFNKSTQLKNLIEDLFEYTKLSNRAVTLETRKVNIVEFLSQIIEEYIYVFEENNLEIETKFQDSNSLVDIDPSKMVRVFENLLSNAIKYSFKPGKISILTYEKANHVIIKVNNKGENISKEKLSKIFDRFYRVDEARNSNVKGSGLGLAIAKNIVELHEGEIWAECENNDINFYVKLKLFEYK</sequence>
<feature type="transmembrane region" description="Helical" evidence="16">
    <location>
        <begin position="31"/>
        <end position="51"/>
    </location>
</feature>
<keyword evidence="14 16" id="KW-0472">Membrane</keyword>
<dbReference type="PANTHER" id="PTHR45528">
    <property type="entry name" value="SENSOR HISTIDINE KINASE CPXA"/>
    <property type="match status" value="1"/>
</dbReference>
<dbReference type="InterPro" id="IPR003660">
    <property type="entry name" value="HAMP_dom"/>
</dbReference>
<evidence type="ECO:0000256" key="2">
    <source>
        <dbReference type="ARBA" id="ARBA00004141"/>
    </source>
</evidence>
<keyword evidence="9" id="KW-0547">Nucleotide-binding</keyword>
<evidence type="ECO:0000256" key="1">
    <source>
        <dbReference type="ARBA" id="ARBA00000085"/>
    </source>
</evidence>
<keyword evidence="13" id="KW-0902">Two-component regulatory system</keyword>
<gene>
    <name evidence="19" type="ORF">BEN51_07920</name>
</gene>
<keyword evidence="12 16" id="KW-1133">Transmembrane helix</keyword>
<dbReference type="InterPro" id="IPR005467">
    <property type="entry name" value="His_kinase_dom"/>
</dbReference>
<dbReference type="SUPFAM" id="SSF47384">
    <property type="entry name" value="Homodimeric domain of signal transducing histidine kinase"/>
    <property type="match status" value="1"/>
</dbReference>
<dbReference type="Gene3D" id="6.10.340.10">
    <property type="match status" value="1"/>
</dbReference>
<evidence type="ECO:0000256" key="13">
    <source>
        <dbReference type="ARBA" id="ARBA00023012"/>
    </source>
</evidence>
<dbReference type="Gene3D" id="1.10.287.130">
    <property type="match status" value="1"/>
</dbReference>
<dbReference type="KEGG" id="cia:BEN51_07920"/>
<dbReference type="InterPro" id="IPR003594">
    <property type="entry name" value="HATPase_dom"/>
</dbReference>
<evidence type="ECO:0000259" key="17">
    <source>
        <dbReference type="PROSITE" id="PS50109"/>
    </source>
</evidence>
<evidence type="ECO:0000259" key="18">
    <source>
        <dbReference type="PROSITE" id="PS50885"/>
    </source>
</evidence>
<dbReference type="SMART" id="SM00304">
    <property type="entry name" value="HAMP"/>
    <property type="match status" value="1"/>
</dbReference>
<keyword evidence="20" id="KW-1185">Reference proteome</keyword>
<reference evidence="19 20" key="1">
    <citation type="submission" date="2016-08" db="EMBL/GenBank/DDBJ databases">
        <title>Complete Genome Sequence Of The Indigo Reducing Clostridium isatidis DSM15098.</title>
        <authorList>
            <person name="Little G.T."/>
            <person name="Minton N.P."/>
        </authorList>
    </citation>
    <scope>NUCLEOTIDE SEQUENCE [LARGE SCALE GENOMIC DNA]</scope>
    <source>
        <strain evidence="19 20">DSM 15098</strain>
    </source>
</reference>
<dbReference type="AlphaFoldDB" id="A0A343JG33"/>
<evidence type="ECO:0000313" key="20">
    <source>
        <dbReference type="Proteomes" id="UP000264883"/>
    </source>
</evidence>
<dbReference type="Pfam" id="PF00512">
    <property type="entry name" value="HisKA"/>
    <property type="match status" value="1"/>
</dbReference>